<reference evidence="1 2" key="1">
    <citation type="submission" date="2018-05" db="EMBL/GenBank/DDBJ databases">
        <title>Marinilabilia rubrum sp. nov., isolated from saltern sediment.</title>
        <authorList>
            <person name="Zhang R."/>
        </authorList>
    </citation>
    <scope>NUCLEOTIDE SEQUENCE [LARGE SCALE GENOMIC DNA]</scope>
    <source>
        <strain evidence="1 2">WTE16</strain>
    </source>
</reference>
<dbReference type="Proteomes" id="UP000244956">
    <property type="component" value="Unassembled WGS sequence"/>
</dbReference>
<name>A0A2U2B5P3_9BACT</name>
<comment type="caution">
    <text evidence="1">The sequence shown here is derived from an EMBL/GenBank/DDBJ whole genome shotgun (WGS) entry which is preliminary data.</text>
</comment>
<sequence length="102" mass="12005">MKLIVITSLYEFTKEIERFLREKKVLAYFEMDVQGFKVFEENETFKENWFVSGPRQRPTNSLGVFAFIENQKASQLMQALKEFDEEHGNILNAFSVNVEESV</sequence>
<proteinExistence type="predicted"/>
<protein>
    <submittedName>
        <fullName evidence="1">Uncharacterized protein</fullName>
    </submittedName>
</protein>
<accession>A0A2U2B5P3</accession>
<gene>
    <name evidence="1" type="ORF">DDZ16_15785</name>
</gene>
<keyword evidence="2" id="KW-1185">Reference proteome</keyword>
<evidence type="ECO:0000313" key="1">
    <source>
        <dbReference type="EMBL" id="PWD98387.1"/>
    </source>
</evidence>
<dbReference type="AlphaFoldDB" id="A0A2U2B5P3"/>
<dbReference type="RefSeq" id="WP_109265448.1">
    <property type="nucleotide sequence ID" value="NZ_QEWP01000015.1"/>
</dbReference>
<dbReference type="EMBL" id="QEWP01000015">
    <property type="protein sequence ID" value="PWD98387.1"/>
    <property type="molecule type" value="Genomic_DNA"/>
</dbReference>
<evidence type="ECO:0000313" key="2">
    <source>
        <dbReference type="Proteomes" id="UP000244956"/>
    </source>
</evidence>
<dbReference type="OrthoDB" id="1524637at2"/>
<organism evidence="1 2">
    <name type="scientific">Marinilabilia rubra</name>
    <dbReference type="NCBI Taxonomy" id="2162893"/>
    <lineage>
        <taxon>Bacteria</taxon>
        <taxon>Pseudomonadati</taxon>
        <taxon>Bacteroidota</taxon>
        <taxon>Bacteroidia</taxon>
        <taxon>Marinilabiliales</taxon>
        <taxon>Marinilabiliaceae</taxon>
        <taxon>Marinilabilia</taxon>
    </lineage>
</organism>